<comment type="caution">
    <text evidence="2">The sequence shown here is derived from an EMBL/GenBank/DDBJ whole genome shotgun (WGS) entry which is preliminary data.</text>
</comment>
<dbReference type="PANTHER" id="PTHR33112">
    <property type="entry name" value="DOMAIN PROTEIN, PUTATIVE-RELATED"/>
    <property type="match status" value="1"/>
</dbReference>
<evidence type="ECO:0000313" key="3">
    <source>
        <dbReference type="Proteomes" id="UP000469558"/>
    </source>
</evidence>
<dbReference type="AlphaFoldDB" id="A0A8T9C7B8"/>
<proteinExistence type="predicted"/>
<protein>
    <recommendedName>
        <fullName evidence="1">Heterokaryon incompatibility domain-containing protein</fullName>
    </recommendedName>
</protein>
<evidence type="ECO:0000259" key="1">
    <source>
        <dbReference type="Pfam" id="PF06985"/>
    </source>
</evidence>
<feature type="non-terminal residue" evidence="2">
    <location>
        <position position="569"/>
    </location>
</feature>
<keyword evidence="3" id="KW-1185">Reference proteome</keyword>
<gene>
    <name evidence="2" type="ORF">LSUE1_G004391</name>
</gene>
<dbReference type="InterPro" id="IPR010730">
    <property type="entry name" value="HET"/>
</dbReference>
<evidence type="ECO:0000313" key="2">
    <source>
        <dbReference type="EMBL" id="TVY80952.1"/>
    </source>
</evidence>
<feature type="domain" description="Heterokaryon incompatibility" evidence="1">
    <location>
        <begin position="103"/>
        <end position="252"/>
    </location>
</feature>
<dbReference type="Pfam" id="PF06985">
    <property type="entry name" value="HET"/>
    <property type="match status" value="1"/>
</dbReference>
<organism evidence="2 3">
    <name type="scientific">Lachnellula suecica</name>
    <dbReference type="NCBI Taxonomy" id="602035"/>
    <lineage>
        <taxon>Eukaryota</taxon>
        <taxon>Fungi</taxon>
        <taxon>Dikarya</taxon>
        <taxon>Ascomycota</taxon>
        <taxon>Pezizomycotina</taxon>
        <taxon>Leotiomycetes</taxon>
        <taxon>Helotiales</taxon>
        <taxon>Lachnaceae</taxon>
        <taxon>Lachnellula</taxon>
    </lineage>
</organism>
<reference evidence="2 3" key="1">
    <citation type="submission" date="2018-05" db="EMBL/GenBank/DDBJ databases">
        <title>Genome sequencing and assembly of the regulated plant pathogen Lachnellula willkommii and related sister species for the development of diagnostic species identification markers.</title>
        <authorList>
            <person name="Giroux E."/>
            <person name="Bilodeau G."/>
        </authorList>
    </citation>
    <scope>NUCLEOTIDE SEQUENCE [LARGE SCALE GENOMIC DNA]</scope>
    <source>
        <strain evidence="2 3">CBS 268.59</strain>
    </source>
</reference>
<dbReference type="Proteomes" id="UP000469558">
    <property type="component" value="Unassembled WGS sequence"/>
</dbReference>
<sequence>RYHDQASGYVETSLFYKLGRWGSVYKFDVEYSDNLNSSCLYPKSDRFFSLVASWLQICCETHVECGVHYDVHFKPTRLIDVGARRKSPRLIETKNHILKDSRYLALSHCWGDSMPESARTISSNLSKHIKEIPLRTMPRTFQDAIISTRRLGLQYLWIDSLCILQDSPNDWEVESSLMGKVYSHCFCMLAAAAAKNCHEGLFPILSELPLLGNDRAQNIPDDPFVLIKPDYPGWDQLFDRSLLNERGWTLQERELSPRVLYFNKQTILFECKEARGGERGESLDASPWSHSRASNQVLFSKLLLHTYSSTIAARALDPVAEGEMDGTAFHSTIQKRYKAWREMVQGYSKRELSVVSDKLPALSGLASEFSSLLNDQYIAGLWKGDIIAGLCWNCEFKGRNYYGRQADYGPSWSWAEMIAPVTYENLHQYVLYRNDSTRQVVERTTKARVLSTEPGWIDPTLLDYSVEPEGKDPNGTLLSAYLFFQGQIRSMERLKIGSCMIGEDTLEVIWDFLPQSSNQFHLLSLGRIRIGLVLAQDHTEERTYRRVGIVPMTKWSWFAGVQFENLTLV</sequence>
<name>A0A8T9C7B8_9HELO</name>
<dbReference type="PANTHER" id="PTHR33112:SF16">
    <property type="entry name" value="HETEROKARYON INCOMPATIBILITY DOMAIN-CONTAINING PROTEIN"/>
    <property type="match status" value="1"/>
</dbReference>
<accession>A0A8T9C7B8</accession>
<dbReference type="OrthoDB" id="5347061at2759"/>
<dbReference type="EMBL" id="QGMK01000577">
    <property type="protein sequence ID" value="TVY80952.1"/>
    <property type="molecule type" value="Genomic_DNA"/>
</dbReference>
<feature type="non-terminal residue" evidence="2">
    <location>
        <position position="1"/>
    </location>
</feature>